<evidence type="ECO:0000256" key="6">
    <source>
        <dbReference type="ARBA" id="ARBA00035120"/>
    </source>
</evidence>
<evidence type="ECO:0000256" key="3">
    <source>
        <dbReference type="ARBA" id="ARBA00022692"/>
    </source>
</evidence>
<dbReference type="AlphaFoldDB" id="A0A0F7II37"/>
<dbReference type="InterPro" id="IPR003691">
    <property type="entry name" value="FluC"/>
</dbReference>
<dbReference type="GO" id="GO:0062054">
    <property type="term" value="F:fluoride channel activity"/>
    <property type="evidence" value="ECO:0007669"/>
    <property type="project" value="UniProtKB-UniRule"/>
</dbReference>
<evidence type="ECO:0000313" key="9">
    <source>
        <dbReference type="EMBL" id="AKG91694.1"/>
    </source>
</evidence>
<dbReference type="EMBL" id="CP011267">
    <property type="protein sequence ID" value="AKG91694.1"/>
    <property type="molecule type" value="Genomic_DNA"/>
</dbReference>
<protein>
    <recommendedName>
        <fullName evidence="8">Fluoride-specific ion channel FluC</fullName>
    </recommendedName>
</protein>
<evidence type="ECO:0000256" key="5">
    <source>
        <dbReference type="ARBA" id="ARBA00023136"/>
    </source>
</evidence>
<evidence type="ECO:0000256" key="1">
    <source>
        <dbReference type="ARBA" id="ARBA00004651"/>
    </source>
</evidence>
<keyword evidence="8" id="KW-0813">Transport</keyword>
<dbReference type="HOGENOM" id="CLU_114342_3_0_2"/>
<comment type="subcellular location">
    <subcellularLocation>
        <location evidence="1 8">Cell membrane</location>
        <topology evidence="1 8">Multi-pass membrane protein</topology>
    </subcellularLocation>
</comment>
<dbReference type="Proteomes" id="UP000034723">
    <property type="component" value="Chromosome"/>
</dbReference>
<keyword evidence="8" id="KW-0479">Metal-binding</keyword>
<comment type="similarity">
    <text evidence="6 8">Belongs to the fluoride channel Fluc/FEX (TC 1.A.43) family.</text>
</comment>
<dbReference type="RefSeq" id="WP_218915482.1">
    <property type="nucleotide sequence ID" value="NZ_CP011267.1"/>
</dbReference>
<dbReference type="PANTHER" id="PTHR28259">
    <property type="entry name" value="FLUORIDE EXPORT PROTEIN 1-RELATED"/>
    <property type="match status" value="1"/>
</dbReference>
<gene>
    <name evidence="8" type="primary">fluC</name>
    <name evidence="8" type="synonym">crcB</name>
    <name evidence="9" type="ORF">GAH_00981</name>
</gene>
<dbReference type="GeneID" id="24803558"/>
<evidence type="ECO:0000256" key="4">
    <source>
        <dbReference type="ARBA" id="ARBA00022989"/>
    </source>
</evidence>
<dbReference type="PANTHER" id="PTHR28259:SF1">
    <property type="entry name" value="FLUORIDE EXPORT PROTEIN 1-RELATED"/>
    <property type="match status" value="1"/>
</dbReference>
<feature type="transmembrane region" description="Helical" evidence="8">
    <location>
        <begin position="100"/>
        <end position="122"/>
    </location>
</feature>
<feature type="transmembrane region" description="Helical" evidence="8">
    <location>
        <begin position="62"/>
        <end position="80"/>
    </location>
</feature>
<dbReference type="KEGG" id="gah:GAH_00981"/>
<dbReference type="InParanoid" id="A0A0F7II37"/>
<evidence type="ECO:0000256" key="7">
    <source>
        <dbReference type="ARBA" id="ARBA00035585"/>
    </source>
</evidence>
<proteinExistence type="inferred from homology"/>
<keyword evidence="3 8" id="KW-0812">Transmembrane</keyword>
<dbReference type="NCBIfam" id="TIGR00494">
    <property type="entry name" value="crcB"/>
    <property type="match status" value="1"/>
</dbReference>
<dbReference type="FunCoup" id="A0A0F7II37">
    <property type="interactions" value="2"/>
</dbReference>
<keyword evidence="8" id="KW-0407">Ion channel</keyword>
<keyword evidence="4 8" id="KW-1133">Transmembrane helix</keyword>
<accession>A0A0F7II37</accession>
<feature type="transmembrane region" description="Helical" evidence="8">
    <location>
        <begin position="31"/>
        <end position="50"/>
    </location>
</feature>
<keyword evidence="5 8" id="KW-0472">Membrane</keyword>
<comment type="function">
    <text evidence="8">Fluoride-specific ion channel. Important for reducing fluoride concentration in the cell, thus reducing its toxicity.</text>
</comment>
<dbReference type="HAMAP" id="MF_00454">
    <property type="entry name" value="FluC"/>
    <property type="match status" value="1"/>
</dbReference>
<dbReference type="OrthoDB" id="253428at2157"/>
<feature type="binding site" evidence="8">
    <location>
        <position position="72"/>
    </location>
    <ligand>
        <name>Na(+)</name>
        <dbReference type="ChEBI" id="CHEBI:29101"/>
        <note>structural</note>
    </ligand>
</feature>
<evidence type="ECO:0000256" key="8">
    <source>
        <dbReference type="HAMAP-Rule" id="MF_00454"/>
    </source>
</evidence>
<dbReference type="GO" id="GO:0140114">
    <property type="term" value="P:cellular detoxification of fluoride"/>
    <property type="evidence" value="ECO:0007669"/>
    <property type="project" value="UniProtKB-UniRule"/>
</dbReference>
<keyword evidence="10" id="KW-1185">Reference proteome</keyword>
<keyword evidence="8" id="KW-0406">Ion transport</keyword>
<keyword evidence="2 8" id="KW-1003">Cell membrane</keyword>
<feature type="binding site" evidence="8">
    <location>
        <position position="75"/>
    </location>
    <ligand>
        <name>Na(+)</name>
        <dbReference type="ChEBI" id="CHEBI:29101"/>
        <note>structural</note>
    </ligand>
</feature>
<evidence type="ECO:0000256" key="2">
    <source>
        <dbReference type="ARBA" id="ARBA00022475"/>
    </source>
</evidence>
<reference evidence="9 10" key="1">
    <citation type="submission" date="2015-04" db="EMBL/GenBank/DDBJ databases">
        <title>The complete genome sequence of the hyperthermophilic, obligate iron-reducing archaeon Geoglobus ahangari strain 234T.</title>
        <authorList>
            <person name="Manzella M.P."/>
            <person name="Holmes D.E."/>
            <person name="Rocheleau J.M."/>
            <person name="Chung A."/>
            <person name="Reguera G."/>
            <person name="Kashefi K."/>
        </authorList>
    </citation>
    <scope>NUCLEOTIDE SEQUENCE [LARGE SCALE GENOMIC DNA]</scope>
    <source>
        <strain evidence="9 10">234</strain>
    </source>
</reference>
<comment type="activity regulation">
    <text evidence="8">Na(+) is not transported, but it plays an essential structural role and its presence is essential for fluoride channel function.</text>
</comment>
<dbReference type="GO" id="GO:0046872">
    <property type="term" value="F:metal ion binding"/>
    <property type="evidence" value="ECO:0007669"/>
    <property type="project" value="UniProtKB-KW"/>
</dbReference>
<dbReference type="GO" id="GO:0005886">
    <property type="term" value="C:plasma membrane"/>
    <property type="evidence" value="ECO:0007669"/>
    <property type="project" value="UniProtKB-SubCell"/>
</dbReference>
<dbReference type="STRING" id="113653.GAH_00981"/>
<sequence length="126" mass="13809">MLLAYVAIGGMLGAVARYVLSGVVQDGHTFPVGTLSVNMIGSFLLGFFMFSAEYFGLFSQEIRALIAVGFLGSFTTMSTFSYESFRMLMEVNYLGFVQNVILNLVTCILAVYAGRVLALAVWRLHP</sequence>
<dbReference type="Pfam" id="PF02537">
    <property type="entry name" value="CRCB"/>
    <property type="match status" value="1"/>
</dbReference>
<name>A0A0F7II37_9EURY</name>
<comment type="catalytic activity">
    <reaction evidence="7">
        <text>fluoride(in) = fluoride(out)</text>
        <dbReference type="Rhea" id="RHEA:76159"/>
        <dbReference type="ChEBI" id="CHEBI:17051"/>
    </reaction>
    <physiologicalReaction direction="left-to-right" evidence="7">
        <dbReference type="Rhea" id="RHEA:76160"/>
    </physiologicalReaction>
</comment>
<evidence type="ECO:0000313" key="10">
    <source>
        <dbReference type="Proteomes" id="UP000034723"/>
    </source>
</evidence>
<keyword evidence="8" id="KW-0915">Sodium</keyword>
<organism evidence="9 10">
    <name type="scientific">Geoglobus ahangari</name>
    <dbReference type="NCBI Taxonomy" id="113653"/>
    <lineage>
        <taxon>Archaea</taxon>
        <taxon>Methanobacteriati</taxon>
        <taxon>Methanobacteriota</taxon>
        <taxon>Archaeoglobi</taxon>
        <taxon>Archaeoglobales</taxon>
        <taxon>Archaeoglobaceae</taxon>
        <taxon>Geoglobus</taxon>
    </lineage>
</organism>